<reference evidence="2" key="1">
    <citation type="submission" date="2020-05" db="EMBL/GenBank/DDBJ databases">
        <authorList>
            <person name="Zhu T."/>
            <person name="Keshari N."/>
            <person name="Lu X."/>
        </authorList>
    </citation>
    <scope>NUCLEOTIDE SEQUENCE</scope>
    <source>
        <strain evidence="2">NK1-12</strain>
    </source>
</reference>
<evidence type="ECO:0008006" key="3">
    <source>
        <dbReference type="Google" id="ProtNLM"/>
    </source>
</evidence>
<accession>A0AA96WI17</accession>
<evidence type="ECO:0000313" key="2">
    <source>
        <dbReference type="EMBL" id="WNZ25693.1"/>
    </source>
</evidence>
<gene>
    <name evidence="2" type="ORF">HJG54_24545</name>
</gene>
<proteinExistence type="predicted"/>
<feature type="coiled-coil region" evidence="1">
    <location>
        <begin position="638"/>
        <end position="679"/>
    </location>
</feature>
<protein>
    <recommendedName>
        <fullName evidence="3">DUF4139 domain-containing protein</fullName>
    </recommendedName>
</protein>
<keyword evidence="1" id="KW-0175">Coiled coil</keyword>
<dbReference type="RefSeq" id="WP_316431855.1">
    <property type="nucleotide sequence ID" value="NZ_CP053586.1"/>
</dbReference>
<sequence>MVLYKHGVGFFERFGSLGTMSSVTLNFKKEEMNDVLKSLAVFPQGEGQVVSVSYETPEEKDEALKKAPLLLSDCKSWLDLLRSMRGCQVRLHIAGLEGDSGSERLVHASNSEVVISGYMVGLNEADGKPEQTLVAIMTTGSEADSSPNVRTYLLSQVRGLDIIDPQSGDDLRYVLDLSHSRENQRAVTLFLDRPQQELLVSYVAPTPTWRVSYRLVYTPDSLEHSRSSESDGALSATGQLLIQGWGIVDNQLDEDLEDVSLTLIAGQPISFIYDLYTPRFVERPTVEDETRTVPGPVMFNAALLEKELELSLNDDFNNVAFAALGDDELYAPEARAVSSAPRRKRMQRNLAKATKVQATGIARGELFQYDVGVPITIKRGQSAMVPILGATIASRKQHWFNAEKMPEHPVVTIVATNTTGLTLEQGPATVLEVDNYVGEAVLNFTPTEAEFFVPYAVDLGVRVFQEHATCEETAAIALGQGGYLVHDLWMVRQTTYQIENQTTYPISLVIEQRKLEGYNLVDTSEPMEQTAEFRRWQLPIASRQQTKFQVQERQKISRREQITNLDYQILKTYLRNKFIGDTLFQRLEGILQLHQQCHQLERDIQDRCYQQDRLSTAQKELTEKLKPLQSSGNEGELRQRFVSKIGALEDERDRLQAEITTLEQQAHDLKQQLQQQLQQL</sequence>
<dbReference type="AlphaFoldDB" id="A0AA96WI17"/>
<organism evidence="2">
    <name type="scientific">Leptolyngbya sp. NK1-12</name>
    <dbReference type="NCBI Taxonomy" id="2547451"/>
    <lineage>
        <taxon>Bacteria</taxon>
        <taxon>Bacillati</taxon>
        <taxon>Cyanobacteriota</taxon>
        <taxon>Cyanophyceae</taxon>
        <taxon>Leptolyngbyales</taxon>
        <taxon>Leptolyngbyaceae</taxon>
        <taxon>Leptolyngbya group</taxon>
        <taxon>Leptolyngbya</taxon>
    </lineage>
</organism>
<evidence type="ECO:0000256" key="1">
    <source>
        <dbReference type="SAM" id="Coils"/>
    </source>
</evidence>
<dbReference type="EMBL" id="CP053586">
    <property type="protein sequence ID" value="WNZ25693.1"/>
    <property type="molecule type" value="Genomic_DNA"/>
</dbReference>
<name>A0AA96WI17_9CYAN</name>